<dbReference type="EMBL" id="JARQWQ010000016">
    <property type="protein sequence ID" value="KAK2566765.1"/>
    <property type="molecule type" value="Genomic_DNA"/>
</dbReference>
<keyword evidence="2" id="KW-1185">Reference proteome</keyword>
<gene>
    <name evidence="1" type="ORF">P5673_009443</name>
</gene>
<organism evidence="1 2">
    <name type="scientific">Acropora cervicornis</name>
    <name type="common">Staghorn coral</name>
    <dbReference type="NCBI Taxonomy" id="6130"/>
    <lineage>
        <taxon>Eukaryota</taxon>
        <taxon>Metazoa</taxon>
        <taxon>Cnidaria</taxon>
        <taxon>Anthozoa</taxon>
        <taxon>Hexacorallia</taxon>
        <taxon>Scleractinia</taxon>
        <taxon>Astrocoeniina</taxon>
        <taxon>Acroporidae</taxon>
        <taxon>Acropora</taxon>
    </lineage>
</organism>
<dbReference type="AlphaFoldDB" id="A0AAD9VAG2"/>
<sequence length="103" mass="11980">MKHNFDSFARGYPFIGCHVNTQSRWKAEGAANKKCLLVSTEHRLKTYCYSVCHQSKARLTIRLYYTVCWAGKFLRSPGSYIKSLLRLKLGFTVYCDTSQIFRL</sequence>
<proteinExistence type="predicted"/>
<accession>A0AAD9VAG2</accession>
<evidence type="ECO:0000313" key="2">
    <source>
        <dbReference type="Proteomes" id="UP001249851"/>
    </source>
</evidence>
<comment type="caution">
    <text evidence="1">The sequence shown here is derived from an EMBL/GenBank/DDBJ whole genome shotgun (WGS) entry which is preliminary data.</text>
</comment>
<protein>
    <submittedName>
        <fullName evidence="1">Uncharacterized protein</fullName>
    </submittedName>
</protein>
<reference evidence="1" key="1">
    <citation type="journal article" date="2023" name="G3 (Bethesda)">
        <title>Whole genome assembly and annotation of the endangered Caribbean coral Acropora cervicornis.</title>
        <authorList>
            <person name="Selwyn J.D."/>
            <person name="Vollmer S.V."/>
        </authorList>
    </citation>
    <scope>NUCLEOTIDE SEQUENCE</scope>
    <source>
        <strain evidence="1">K2</strain>
    </source>
</reference>
<dbReference type="Proteomes" id="UP001249851">
    <property type="component" value="Unassembled WGS sequence"/>
</dbReference>
<reference evidence="1" key="2">
    <citation type="journal article" date="2023" name="Science">
        <title>Genomic signatures of disease resistance in endangered staghorn corals.</title>
        <authorList>
            <person name="Vollmer S.V."/>
            <person name="Selwyn J.D."/>
            <person name="Despard B.A."/>
            <person name="Roesel C.L."/>
        </authorList>
    </citation>
    <scope>NUCLEOTIDE SEQUENCE</scope>
    <source>
        <strain evidence="1">K2</strain>
    </source>
</reference>
<name>A0AAD9VAG2_ACRCE</name>
<evidence type="ECO:0000313" key="1">
    <source>
        <dbReference type="EMBL" id="KAK2566765.1"/>
    </source>
</evidence>